<dbReference type="AlphaFoldDB" id="A0AAV7VW04"/>
<dbReference type="Proteomes" id="UP001066276">
    <property type="component" value="Chromosome 1_2"/>
</dbReference>
<keyword evidence="2" id="KW-1185">Reference proteome</keyword>
<accession>A0AAV7VW04</accession>
<organism evidence="1 2">
    <name type="scientific">Pleurodeles waltl</name>
    <name type="common">Iberian ribbed newt</name>
    <dbReference type="NCBI Taxonomy" id="8319"/>
    <lineage>
        <taxon>Eukaryota</taxon>
        <taxon>Metazoa</taxon>
        <taxon>Chordata</taxon>
        <taxon>Craniata</taxon>
        <taxon>Vertebrata</taxon>
        <taxon>Euteleostomi</taxon>
        <taxon>Amphibia</taxon>
        <taxon>Batrachia</taxon>
        <taxon>Caudata</taxon>
        <taxon>Salamandroidea</taxon>
        <taxon>Salamandridae</taxon>
        <taxon>Pleurodelinae</taxon>
        <taxon>Pleurodeles</taxon>
    </lineage>
</organism>
<gene>
    <name evidence="1" type="ORF">NDU88_000275</name>
</gene>
<evidence type="ECO:0000313" key="2">
    <source>
        <dbReference type="Proteomes" id="UP001066276"/>
    </source>
</evidence>
<sequence length="115" mass="12612">MVASSIPAGARLSLKRPMSLAPCPSSSYESGRDDGLHFSTETPRIAAPLTGFLLEAASFLNQGRRLLFHSCLRGPRLEAAFCIHRRDLEQNTKASKDRSKYSSIFFGSLCVYDAS</sequence>
<comment type="caution">
    <text evidence="1">The sequence shown here is derived from an EMBL/GenBank/DDBJ whole genome shotgun (WGS) entry which is preliminary data.</text>
</comment>
<protein>
    <submittedName>
        <fullName evidence="1">Uncharacterized protein</fullName>
    </submittedName>
</protein>
<dbReference type="EMBL" id="JANPWB010000002">
    <property type="protein sequence ID" value="KAJ1204837.1"/>
    <property type="molecule type" value="Genomic_DNA"/>
</dbReference>
<evidence type="ECO:0000313" key="1">
    <source>
        <dbReference type="EMBL" id="KAJ1204837.1"/>
    </source>
</evidence>
<name>A0AAV7VW04_PLEWA</name>
<proteinExistence type="predicted"/>
<reference evidence="1" key="1">
    <citation type="journal article" date="2022" name="bioRxiv">
        <title>Sequencing and chromosome-scale assembly of the giantPleurodeles waltlgenome.</title>
        <authorList>
            <person name="Brown T."/>
            <person name="Elewa A."/>
            <person name="Iarovenko S."/>
            <person name="Subramanian E."/>
            <person name="Araus A.J."/>
            <person name="Petzold A."/>
            <person name="Susuki M."/>
            <person name="Suzuki K.-i.T."/>
            <person name="Hayashi T."/>
            <person name="Toyoda A."/>
            <person name="Oliveira C."/>
            <person name="Osipova E."/>
            <person name="Leigh N.D."/>
            <person name="Simon A."/>
            <person name="Yun M.H."/>
        </authorList>
    </citation>
    <scope>NUCLEOTIDE SEQUENCE</scope>
    <source>
        <strain evidence="1">20211129_DDA</strain>
        <tissue evidence="1">Liver</tissue>
    </source>
</reference>